<dbReference type="Gene3D" id="3.30.420.10">
    <property type="entry name" value="Ribonuclease H-like superfamily/Ribonuclease H"/>
    <property type="match status" value="1"/>
</dbReference>
<dbReference type="InterPro" id="IPR039537">
    <property type="entry name" value="Retrotran_Ty1/copia-like"/>
</dbReference>
<dbReference type="GO" id="GO:0003676">
    <property type="term" value="F:nucleic acid binding"/>
    <property type="evidence" value="ECO:0007669"/>
    <property type="project" value="InterPro"/>
</dbReference>
<sequence length="137" mass="15828">MVNSRLSYFGLSEYFWDEEMLTACYILNTTPNKRSKNTPYELWCKKVPNLSYLKVWGCRAVVRLTEPKRKTFESRDAILDEKRFTSIPRPRDMIHQSSNKSTIQAKDDYGGASVVPNLGKAQDLEKLSLLDMICNVI</sequence>
<dbReference type="PANTHER" id="PTHR42648">
    <property type="entry name" value="TRANSPOSASE, PUTATIVE-RELATED"/>
    <property type="match status" value="1"/>
</dbReference>
<evidence type="ECO:0000313" key="1">
    <source>
        <dbReference type="EMBL" id="KAJ0226804.1"/>
    </source>
</evidence>
<organism evidence="1 2">
    <name type="scientific">Lactuca sativa</name>
    <name type="common">Garden lettuce</name>
    <dbReference type="NCBI Taxonomy" id="4236"/>
    <lineage>
        <taxon>Eukaryota</taxon>
        <taxon>Viridiplantae</taxon>
        <taxon>Streptophyta</taxon>
        <taxon>Embryophyta</taxon>
        <taxon>Tracheophyta</taxon>
        <taxon>Spermatophyta</taxon>
        <taxon>Magnoliopsida</taxon>
        <taxon>eudicotyledons</taxon>
        <taxon>Gunneridae</taxon>
        <taxon>Pentapetalae</taxon>
        <taxon>asterids</taxon>
        <taxon>campanulids</taxon>
        <taxon>Asterales</taxon>
        <taxon>Asteraceae</taxon>
        <taxon>Cichorioideae</taxon>
        <taxon>Cichorieae</taxon>
        <taxon>Lactucinae</taxon>
        <taxon>Lactuca</taxon>
    </lineage>
</organism>
<gene>
    <name evidence="1" type="ORF">LSAT_V11C100041810</name>
</gene>
<accession>A0A9R1XXA8</accession>
<dbReference type="AlphaFoldDB" id="A0A9R1XXA8"/>
<dbReference type="InterPro" id="IPR036397">
    <property type="entry name" value="RNaseH_sf"/>
</dbReference>
<dbReference type="InterPro" id="IPR012337">
    <property type="entry name" value="RNaseH-like_sf"/>
</dbReference>
<protein>
    <submittedName>
        <fullName evidence="1">Uncharacterized protein</fullName>
    </submittedName>
</protein>
<name>A0A9R1XXA8_LACSA</name>
<dbReference type="Proteomes" id="UP000235145">
    <property type="component" value="Unassembled WGS sequence"/>
</dbReference>
<keyword evidence="2" id="KW-1185">Reference proteome</keyword>
<dbReference type="PANTHER" id="PTHR42648:SF30">
    <property type="entry name" value="RIBONUCLEASE H-LIKE DOMAIN, GAG-PRE-INTEGRASE DOMAIN PROTEIN-RELATED"/>
    <property type="match status" value="1"/>
</dbReference>
<comment type="caution">
    <text evidence="1">The sequence shown here is derived from an EMBL/GenBank/DDBJ whole genome shotgun (WGS) entry which is preliminary data.</text>
</comment>
<evidence type="ECO:0000313" key="2">
    <source>
        <dbReference type="Proteomes" id="UP000235145"/>
    </source>
</evidence>
<proteinExistence type="predicted"/>
<reference evidence="1 2" key="1">
    <citation type="journal article" date="2017" name="Nat. Commun.">
        <title>Genome assembly with in vitro proximity ligation data and whole-genome triplication in lettuce.</title>
        <authorList>
            <person name="Reyes-Chin-Wo S."/>
            <person name="Wang Z."/>
            <person name="Yang X."/>
            <person name="Kozik A."/>
            <person name="Arikit S."/>
            <person name="Song C."/>
            <person name="Xia L."/>
            <person name="Froenicke L."/>
            <person name="Lavelle D.O."/>
            <person name="Truco M.J."/>
            <person name="Xia R."/>
            <person name="Zhu S."/>
            <person name="Xu C."/>
            <person name="Xu H."/>
            <person name="Xu X."/>
            <person name="Cox K."/>
            <person name="Korf I."/>
            <person name="Meyers B.C."/>
            <person name="Michelmore R.W."/>
        </authorList>
    </citation>
    <scope>NUCLEOTIDE SEQUENCE [LARGE SCALE GENOMIC DNA]</scope>
    <source>
        <strain evidence="2">cv. Salinas</strain>
        <tissue evidence="1">Seedlings</tissue>
    </source>
</reference>
<dbReference type="EMBL" id="NBSK02000001">
    <property type="protein sequence ID" value="KAJ0226804.1"/>
    <property type="molecule type" value="Genomic_DNA"/>
</dbReference>
<dbReference type="SUPFAM" id="SSF53098">
    <property type="entry name" value="Ribonuclease H-like"/>
    <property type="match status" value="1"/>
</dbReference>